<evidence type="ECO:0000256" key="1">
    <source>
        <dbReference type="SAM" id="MobiDB-lite"/>
    </source>
</evidence>
<keyword evidence="3" id="KW-1185">Reference proteome</keyword>
<gene>
    <name evidence="2" type="ORF">QO018_000293</name>
</gene>
<feature type="region of interest" description="Disordered" evidence="1">
    <location>
        <begin position="12"/>
        <end position="37"/>
    </location>
</feature>
<dbReference type="Proteomes" id="UP001244552">
    <property type="component" value="Unassembled WGS sequence"/>
</dbReference>
<dbReference type="InterPro" id="IPR036440">
    <property type="entry name" value="Peptidase_C15-like_sf"/>
</dbReference>
<name>A0ABU0MDF8_9PROT</name>
<evidence type="ECO:0000313" key="3">
    <source>
        <dbReference type="Proteomes" id="UP001244552"/>
    </source>
</evidence>
<proteinExistence type="predicted"/>
<reference evidence="2 3" key="1">
    <citation type="submission" date="2023-07" db="EMBL/GenBank/DDBJ databases">
        <title>Genomic Encyclopedia of Type Strains, Phase IV (KMG-IV): sequencing the most valuable type-strain genomes for metagenomic binning, comparative biology and taxonomic classification.</title>
        <authorList>
            <person name="Goeker M."/>
        </authorList>
    </citation>
    <scope>NUCLEOTIDE SEQUENCE [LARGE SCALE GENOMIC DNA]</scope>
    <source>
        <strain evidence="2 3">DSM 19922</strain>
    </source>
</reference>
<comment type="caution">
    <text evidence="2">The sequence shown here is derived from an EMBL/GenBank/DDBJ whole genome shotgun (WGS) entry which is preliminary data.</text>
</comment>
<evidence type="ECO:0000313" key="2">
    <source>
        <dbReference type="EMBL" id="MDQ0531461.1"/>
    </source>
</evidence>
<organism evidence="2 3">
    <name type="scientific">Azospirillum picis</name>
    <dbReference type="NCBI Taxonomy" id="488438"/>
    <lineage>
        <taxon>Bacteria</taxon>
        <taxon>Pseudomonadati</taxon>
        <taxon>Pseudomonadota</taxon>
        <taxon>Alphaproteobacteria</taxon>
        <taxon>Rhodospirillales</taxon>
        <taxon>Azospirillaceae</taxon>
        <taxon>Azospirillum</taxon>
    </lineage>
</organism>
<accession>A0ABU0MDF8</accession>
<dbReference type="SUPFAM" id="SSF53182">
    <property type="entry name" value="Pyrrolidone carboxyl peptidase (pyroglutamate aminopeptidase)"/>
    <property type="match status" value="1"/>
</dbReference>
<dbReference type="EMBL" id="JAUSVU010000001">
    <property type="protein sequence ID" value="MDQ0531461.1"/>
    <property type="molecule type" value="Genomic_DNA"/>
</dbReference>
<protein>
    <submittedName>
        <fullName evidence="2">Pyrrolidone-carboxylate peptidase</fullName>
    </submittedName>
</protein>
<sequence>MTRAILLAGVEPFGGENVNPSWEAARHPGTPSMAVSR</sequence>